<keyword evidence="1" id="KW-0677">Repeat</keyword>
<dbReference type="PROSITE" id="PS50948">
    <property type="entry name" value="PAN"/>
    <property type="match status" value="1"/>
</dbReference>
<dbReference type="EMBL" id="CAMXCT030000851">
    <property type="protein sequence ID" value="CAL4771302.1"/>
    <property type="molecule type" value="Genomic_DNA"/>
</dbReference>
<dbReference type="Proteomes" id="UP001152797">
    <property type="component" value="Unassembled WGS sequence"/>
</dbReference>
<reference evidence="7 8" key="2">
    <citation type="submission" date="2024-05" db="EMBL/GenBank/DDBJ databases">
        <authorList>
            <person name="Chen Y."/>
            <person name="Shah S."/>
            <person name="Dougan E. K."/>
            <person name="Thang M."/>
            <person name="Chan C."/>
        </authorList>
    </citation>
    <scope>NUCLEOTIDE SEQUENCE [LARGE SCALE GENOMIC DNA]</scope>
</reference>
<accession>A0A9P1FRD0</accession>
<evidence type="ECO:0000313" key="6">
    <source>
        <dbReference type="EMBL" id="CAI3983990.1"/>
    </source>
</evidence>
<dbReference type="CDD" id="cd01100">
    <property type="entry name" value="APPLE_Factor_XI_like"/>
    <property type="match status" value="1"/>
</dbReference>
<dbReference type="PROSITE" id="PS00018">
    <property type="entry name" value="EF_HAND_1"/>
    <property type="match status" value="1"/>
</dbReference>
<dbReference type="InterPro" id="IPR003609">
    <property type="entry name" value="Pan_app"/>
</dbReference>
<gene>
    <name evidence="6" type="ORF">C1SCF055_LOCUS11550</name>
</gene>
<feature type="region of interest" description="Disordered" evidence="3">
    <location>
        <begin position="643"/>
        <end position="664"/>
    </location>
</feature>
<keyword evidence="2" id="KW-1015">Disulfide bond</keyword>
<protein>
    <submittedName>
        <fullName evidence="7">Apple domain-containing protein</fullName>
    </submittedName>
</protein>
<reference evidence="6" key="1">
    <citation type="submission" date="2022-10" db="EMBL/GenBank/DDBJ databases">
        <authorList>
            <person name="Chen Y."/>
            <person name="Dougan E. K."/>
            <person name="Chan C."/>
            <person name="Rhodes N."/>
            <person name="Thang M."/>
        </authorList>
    </citation>
    <scope>NUCLEOTIDE SEQUENCE</scope>
</reference>
<dbReference type="SMART" id="SM00223">
    <property type="entry name" value="APPLE"/>
    <property type="match status" value="2"/>
</dbReference>
<evidence type="ECO:0000256" key="1">
    <source>
        <dbReference type="ARBA" id="ARBA00022737"/>
    </source>
</evidence>
<sequence length="1053" mass="115296">MACVGVNVLVQRGGARVESNVKAPDQITPEQEMEAMDVVAPPHQCCLALVAQSNLEDIGLRVLHLSKMQHYDFAHRYLVLDMAGAEFQPQLQSLADSLVKQRAVDTWMTVDHSQEYMLRVNETAEWEIPARGRQSNGHGISFDDSQTEDVQLAFYFAVDRCSADYLAIIQLDQIMYSAPNVSWIEDAIQALQMNHNLVLVSPSFPGFEDRKLRQRPTTRPLPKLNAGPLKGEVEDTTCQHPYTLAGRAALLDLRRYKNLPPRNRVKEHRCGGQLVRGKPCRSLPFVRSCGGMRTWEAALECVICNSENMQQGSLRNWRRSWAQHAPLSSVRHDLAKLKMDAGAPETLVPAQVQEQDRNSPQAARHLVFNWSAWISSQYDTADGAWDAECSNLSVQIVQNGRAVDVLHPSAWDELWPRWLDEQHQLKNDSAVASTSATEAALTFKYVDKLELEDNLVSKPEFTVAFNLAATELAIFPFCVFLHERFWNTSQAWVATAGTEQALNRSSWSSIWASYTPPFDFSKPSSSGSFHFLDVDANGLISEPEFASLFRLCHNTPTPSASTTSAAFSSSTTFTSATAATSTSSTSTRTTWTSWSSTTEISATAVSASQQCCYEVSAECLSCIAGITVQELCSRESMSLTPGCQGAPEKSPQAAPGSPHANAKLSTTLPPHYGWEVSDDANGARCPFSGVAFSPLLPGFKESHEEGIAGCQARCRQVMGCGFFTFWRSTKLCQLHPTTAKSNADPEALAGPPRCVARFEAHIASVDFRQLSELQLKNLHASLPAALAQHWEVPVSKVQDVEGHPSAVTLLPGSLLVEGKVLLPAGIAVADIAQKSDHGKNLQLRQKVSELLLSLNIPYTVEHGATDFEAGFPLRMVFEADLECFLENTEYFSEEQERVIADSARDCQKDCATSEVCSVFSFFAKERSCLLTGGNFSAAPNEEAMSGPAKCPALVMARSSGDLPAQLVAGSEATLEAVESVPLMYSAPAGLILLGLVVYCLLRCCSSSKSRGKKAQKWHNQALYLPIAEEDAEASLLKFHPLEEVTALEGSNTE</sequence>
<feature type="transmembrane region" description="Helical" evidence="4">
    <location>
        <begin position="982"/>
        <end position="1001"/>
    </location>
</feature>
<dbReference type="EMBL" id="CAMXCT020000851">
    <property type="protein sequence ID" value="CAL1137365.1"/>
    <property type="molecule type" value="Genomic_DNA"/>
</dbReference>
<dbReference type="GO" id="GO:0006508">
    <property type="term" value="P:proteolysis"/>
    <property type="evidence" value="ECO:0007669"/>
    <property type="project" value="InterPro"/>
</dbReference>
<name>A0A9P1FRD0_9DINO</name>
<dbReference type="Pfam" id="PF00024">
    <property type="entry name" value="PAN_1"/>
    <property type="match status" value="2"/>
</dbReference>
<dbReference type="InterPro" id="IPR018247">
    <property type="entry name" value="EF_Hand_1_Ca_BS"/>
</dbReference>
<dbReference type="AlphaFoldDB" id="A0A9P1FRD0"/>
<keyword evidence="4" id="KW-0472">Membrane</keyword>
<evidence type="ECO:0000256" key="2">
    <source>
        <dbReference type="ARBA" id="ARBA00023157"/>
    </source>
</evidence>
<keyword evidence="8" id="KW-1185">Reference proteome</keyword>
<dbReference type="OrthoDB" id="419004at2759"/>
<dbReference type="SUPFAM" id="SSF57414">
    <property type="entry name" value="Hairpin loop containing domain-like"/>
    <property type="match status" value="2"/>
</dbReference>
<evidence type="ECO:0000259" key="5">
    <source>
        <dbReference type="PROSITE" id="PS50948"/>
    </source>
</evidence>
<organism evidence="6">
    <name type="scientific">Cladocopium goreaui</name>
    <dbReference type="NCBI Taxonomy" id="2562237"/>
    <lineage>
        <taxon>Eukaryota</taxon>
        <taxon>Sar</taxon>
        <taxon>Alveolata</taxon>
        <taxon>Dinophyceae</taxon>
        <taxon>Suessiales</taxon>
        <taxon>Symbiodiniaceae</taxon>
        <taxon>Cladocopium</taxon>
    </lineage>
</organism>
<evidence type="ECO:0000313" key="7">
    <source>
        <dbReference type="EMBL" id="CAL4771302.1"/>
    </source>
</evidence>
<proteinExistence type="predicted"/>
<comment type="caution">
    <text evidence="6">The sequence shown here is derived from an EMBL/GenBank/DDBJ whole genome shotgun (WGS) entry which is preliminary data.</text>
</comment>
<dbReference type="InterPro" id="IPR000177">
    <property type="entry name" value="Apple"/>
</dbReference>
<evidence type="ECO:0000256" key="3">
    <source>
        <dbReference type="SAM" id="MobiDB-lite"/>
    </source>
</evidence>
<keyword evidence="4" id="KW-1133">Transmembrane helix</keyword>
<evidence type="ECO:0000313" key="8">
    <source>
        <dbReference type="Proteomes" id="UP001152797"/>
    </source>
</evidence>
<evidence type="ECO:0000256" key="4">
    <source>
        <dbReference type="SAM" id="Phobius"/>
    </source>
</evidence>
<feature type="domain" description="Apple" evidence="5">
    <location>
        <begin position="883"/>
        <end position="950"/>
    </location>
</feature>
<dbReference type="GO" id="GO:0005576">
    <property type="term" value="C:extracellular region"/>
    <property type="evidence" value="ECO:0007669"/>
    <property type="project" value="InterPro"/>
</dbReference>
<keyword evidence="4" id="KW-0812">Transmembrane</keyword>
<dbReference type="Gene3D" id="3.50.4.10">
    <property type="entry name" value="Hepatocyte Growth Factor"/>
    <property type="match status" value="2"/>
</dbReference>
<dbReference type="EMBL" id="CAMXCT010000851">
    <property type="protein sequence ID" value="CAI3983990.1"/>
    <property type="molecule type" value="Genomic_DNA"/>
</dbReference>